<evidence type="ECO:0000313" key="2">
    <source>
        <dbReference type="EMBL" id="BBH52382.1"/>
    </source>
</evidence>
<proteinExistence type="predicted"/>
<keyword evidence="1" id="KW-1133">Transmembrane helix</keyword>
<dbReference type="OrthoDB" id="5296351at2"/>
<reference evidence="2 3" key="1">
    <citation type="submission" date="2018-12" db="EMBL/GenBank/DDBJ databases">
        <title>Rubrispira sanarue gen. nov., sp., nov., a member of the order Silvanigrellales, isolated from a brackish lake in Hamamatsu Japan.</title>
        <authorList>
            <person name="Maejima Y."/>
            <person name="Iino T."/>
            <person name="Muraguchi Y."/>
            <person name="Fukuda K."/>
            <person name="Nojiri H."/>
            <person name="Ohkuma M."/>
            <person name="Moriuchi R."/>
            <person name="Dohra H."/>
            <person name="Kimbara K."/>
            <person name="Shintani M."/>
        </authorList>
    </citation>
    <scope>NUCLEOTIDE SEQUENCE [LARGE SCALE GENOMIC DNA]</scope>
    <source>
        <strain evidence="2 3">RF1110005</strain>
    </source>
</reference>
<dbReference type="KEGG" id="sbf:JCM31447_08230"/>
<dbReference type="AlphaFoldDB" id="A0A4P2VU16"/>
<accession>A0A4P2VU16</accession>
<evidence type="ECO:0000256" key="1">
    <source>
        <dbReference type="SAM" id="Phobius"/>
    </source>
</evidence>
<evidence type="ECO:0000313" key="3">
    <source>
        <dbReference type="Proteomes" id="UP000291236"/>
    </source>
</evidence>
<keyword evidence="3" id="KW-1185">Reference proteome</keyword>
<dbReference type="RefSeq" id="WP_130606833.1">
    <property type="nucleotide sequence ID" value="NZ_AP019368.1"/>
</dbReference>
<name>A0A4P2VU16_FLUSA</name>
<protein>
    <submittedName>
        <fullName evidence="2">Uncharacterized protein</fullName>
    </submittedName>
</protein>
<organism evidence="2 3">
    <name type="scientific">Fluviispira sanaruensis</name>
    <dbReference type="NCBI Taxonomy" id="2493639"/>
    <lineage>
        <taxon>Bacteria</taxon>
        <taxon>Pseudomonadati</taxon>
        <taxon>Bdellovibrionota</taxon>
        <taxon>Oligoflexia</taxon>
        <taxon>Silvanigrellales</taxon>
        <taxon>Silvanigrellaceae</taxon>
        <taxon>Fluviispira</taxon>
    </lineage>
</organism>
<gene>
    <name evidence="2" type="ORF">JCM31447_08230</name>
</gene>
<sequence>MGELKQTSFDLSNNEKALSVPIGAHEAQNFMNDVIRNTYSRKKDSLHKIEIKKRWFWLGFIGGIFISCLGIFFVFTTVYFIQYSIFEKPNLIYNKAICEIK</sequence>
<dbReference type="Proteomes" id="UP000291236">
    <property type="component" value="Chromosome"/>
</dbReference>
<keyword evidence="1" id="KW-0812">Transmembrane</keyword>
<keyword evidence="1" id="KW-0472">Membrane</keyword>
<dbReference type="EMBL" id="AP019368">
    <property type="protein sequence ID" value="BBH52382.1"/>
    <property type="molecule type" value="Genomic_DNA"/>
</dbReference>
<feature type="transmembrane region" description="Helical" evidence="1">
    <location>
        <begin position="55"/>
        <end position="81"/>
    </location>
</feature>